<sequence length="61" mass="7097">SYSFEETNEPEIGIWENDDFDSNYETDNMSSDENDTQENSNSEIFSSDTEDCFDHLNNSLE</sequence>
<evidence type="ECO:0000313" key="2">
    <source>
        <dbReference type="Proteomes" id="UP000789366"/>
    </source>
</evidence>
<keyword evidence="2" id="KW-1185">Reference proteome</keyword>
<proteinExistence type="predicted"/>
<dbReference type="Proteomes" id="UP000789366">
    <property type="component" value="Unassembled WGS sequence"/>
</dbReference>
<feature type="non-terminal residue" evidence="1">
    <location>
        <position position="1"/>
    </location>
</feature>
<gene>
    <name evidence="1" type="ORF">SPELUC_LOCUS12134</name>
</gene>
<organism evidence="1 2">
    <name type="scientific">Cetraspora pellucida</name>
    <dbReference type="NCBI Taxonomy" id="1433469"/>
    <lineage>
        <taxon>Eukaryota</taxon>
        <taxon>Fungi</taxon>
        <taxon>Fungi incertae sedis</taxon>
        <taxon>Mucoromycota</taxon>
        <taxon>Glomeromycotina</taxon>
        <taxon>Glomeromycetes</taxon>
        <taxon>Diversisporales</taxon>
        <taxon>Gigasporaceae</taxon>
        <taxon>Cetraspora</taxon>
    </lineage>
</organism>
<protein>
    <submittedName>
        <fullName evidence="1">13554_t:CDS:1</fullName>
    </submittedName>
</protein>
<accession>A0ACA9PTQ9</accession>
<comment type="caution">
    <text evidence="1">The sequence shown here is derived from an EMBL/GenBank/DDBJ whole genome shotgun (WGS) entry which is preliminary data.</text>
</comment>
<name>A0ACA9PTQ9_9GLOM</name>
<evidence type="ECO:0000313" key="1">
    <source>
        <dbReference type="EMBL" id="CAG8716271.1"/>
    </source>
</evidence>
<dbReference type="EMBL" id="CAJVPW010027684">
    <property type="protein sequence ID" value="CAG8716271.1"/>
    <property type="molecule type" value="Genomic_DNA"/>
</dbReference>
<reference evidence="1" key="1">
    <citation type="submission" date="2021-06" db="EMBL/GenBank/DDBJ databases">
        <authorList>
            <person name="Kallberg Y."/>
            <person name="Tangrot J."/>
            <person name="Rosling A."/>
        </authorList>
    </citation>
    <scope>NUCLEOTIDE SEQUENCE</scope>
    <source>
        <strain evidence="1">28 12/20/2015</strain>
    </source>
</reference>